<dbReference type="PROSITE" id="PS50110">
    <property type="entry name" value="RESPONSE_REGULATORY"/>
    <property type="match status" value="1"/>
</dbReference>
<feature type="coiled-coil region" evidence="5">
    <location>
        <begin position="556"/>
        <end position="590"/>
    </location>
</feature>
<dbReference type="Gene3D" id="3.40.50.2300">
    <property type="match status" value="1"/>
</dbReference>
<proteinExistence type="inferred from homology"/>
<feature type="domain" description="PAC" evidence="8">
    <location>
        <begin position="218"/>
        <end position="268"/>
    </location>
</feature>
<keyword evidence="10" id="KW-1185">Reference proteome</keyword>
<evidence type="ECO:0000256" key="1">
    <source>
        <dbReference type="ARBA" id="ARBA00023224"/>
    </source>
</evidence>
<dbReference type="Pfam" id="PF13426">
    <property type="entry name" value="PAS_9"/>
    <property type="match status" value="2"/>
</dbReference>
<feature type="domain" description="Response regulatory" evidence="6">
    <location>
        <begin position="7"/>
        <end position="123"/>
    </location>
</feature>
<comment type="similarity">
    <text evidence="2">Belongs to the methyl-accepting chemotaxis (MCP) protein family.</text>
</comment>
<dbReference type="CDD" id="cd00130">
    <property type="entry name" value="PAS"/>
    <property type="match status" value="1"/>
</dbReference>
<dbReference type="AlphaFoldDB" id="A0A2V2MRZ0"/>
<evidence type="ECO:0008006" key="11">
    <source>
        <dbReference type="Google" id="ProtNLM"/>
    </source>
</evidence>
<dbReference type="SMART" id="SM00283">
    <property type="entry name" value="MA"/>
    <property type="match status" value="1"/>
</dbReference>
<dbReference type="InterPro" id="IPR004090">
    <property type="entry name" value="Chemotax_Me-accpt_rcpt"/>
</dbReference>
<dbReference type="InterPro" id="IPR004089">
    <property type="entry name" value="MCPsignal_dom"/>
</dbReference>
<dbReference type="SMART" id="SM00091">
    <property type="entry name" value="PAS"/>
    <property type="match status" value="2"/>
</dbReference>
<dbReference type="PANTHER" id="PTHR32089">
    <property type="entry name" value="METHYL-ACCEPTING CHEMOTAXIS PROTEIN MCPB"/>
    <property type="match status" value="1"/>
</dbReference>
<evidence type="ECO:0000313" key="10">
    <source>
        <dbReference type="Proteomes" id="UP000245657"/>
    </source>
</evidence>
<accession>A0A2V2MRZ0</accession>
<evidence type="ECO:0000256" key="2">
    <source>
        <dbReference type="ARBA" id="ARBA00029447"/>
    </source>
</evidence>
<dbReference type="Gene3D" id="3.30.450.20">
    <property type="entry name" value="PAS domain"/>
    <property type="match status" value="2"/>
</dbReference>
<reference evidence="9 10" key="1">
    <citation type="submission" date="2018-05" db="EMBL/GenBank/DDBJ databases">
        <title>Draft genome of Methanospirillum lacunae Ki8-1.</title>
        <authorList>
            <person name="Dueholm M.S."/>
            <person name="Nielsen P.H."/>
            <person name="Bakmann L.F."/>
            <person name="Otzen D.E."/>
        </authorList>
    </citation>
    <scope>NUCLEOTIDE SEQUENCE [LARGE SCALE GENOMIC DNA]</scope>
    <source>
        <strain evidence="9 10">Ki8-1</strain>
    </source>
</reference>
<dbReference type="PRINTS" id="PR00260">
    <property type="entry name" value="CHEMTRNSDUCR"/>
</dbReference>
<feature type="domain" description="Methyl-accepting transducer" evidence="7">
    <location>
        <begin position="478"/>
        <end position="714"/>
    </location>
</feature>
<dbReference type="PANTHER" id="PTHR32089:SF112">
    <property type="entry name" value="LYSOZYME-LIKE PROTEIN-RELATED"/>
    <property type="match status" value="1"/>
</dbReference>
<dbReference type="InterPro" id="IPR011006">
    <property type="entry name" value="CheY-like_superfamily"/>
</dbReference>
<name>A0A2V2MRZ0_9EURY</name>
<dbReference type="InterPro" id="IPR000700">
    <property type="entry name" value="PAS-assoc_C"/>
</dbReference>
<dbReference type="InterPro" id="IPR000014">
    <property type="entry name" value="PAS"/>
</dbReference>
<dbReference type="GeneID" id="97548322"/>
<dbReference type="GO" id="GO:0000160">
    <property type="term" value="P:phosphorelay signal transduction system"/>
    <property type="evidence" value="ECO:0007669"/>
    <property type="project" value="InterPro"/>
</dbReference>
<organism evidence="9 10">
    <name type="scientific">Methanospirillum lacunae</name>
    <dbReference type="NCBI Taxonomy" id="668570"/>
    <lineage>
        <taxon>Archaea</taxon>
        <taxon>Methanobacteriati</taxon>
        <taxon>Methanobacteriota</taxon>
        <taxon>Stenosarchaea group</taxon>
        <taxon>Methanomicrobia</taxon>
        <taxon>Methanomicrobiales</taxon>
        <taxon>Methanospirillaceae</taxon>
        <taxon>Methanospirillum</taxon>
    </lineage>
</organism>
<dbReference type="InterPro" id="IPR035965">
    <property type="entry name" value="PAS-like_dom_sf"/>
</dbReference>
<evidence type="ECO:0000256" key="4">
    <source>
        <dbReference type="PROSITE-ProRule" id="PRU00284"/>
    </source>
</evidence>
<dbReference type="CDD" id="cd00156">
    <property type="entry name" value="REC"/>
    <property type="match status" value="1"/>
</dbReference>
<keyword evidence="5" id="KW-0175">Coiled coil</keyword>
<dbReference type="InterPro" id="IPR001789">
    <property type="entry name" value="Sig_transdc_resp-reg_receiver"/>
</dbReference>
<dbReference type="GO" id="GO:0016020">
    <property type="term" value="C:membrane"/>
    <property type="evidence" value="ECO:0007669"/>
    <property type="project" value="InterPro"/>
</dbReference>
<evidence type="ECO:0000256" key="5">
    <source>
        <dbReference type="SAM" id="Coils"/>
    </source>
</evidence>
<protein>
    <recommendedName>
        <fullName evidence="11">Chemotaxis protein</fullName>
    </recommendedName>
</protein>
<dbReference type="SMART" id="SM00448">
    <property type="entry name" value="REC"/>
    <property type="match status" value="1"/>
</dbReference>
<dbReference type="GO" id="GO:0006935">
    <property type="term" value="P:chemotaxis"/>
    <property type="evidence" value="ECO:0007669"/>
    <property type="project" value="InterPro"/>
</dbReference>
<dbReference type="RefSeq" id="WP_109969911.1">
    <property type="nucleotide sequence ID" value="NZ_CP176093.1"/>
</dbReference>
<dbReference type="GO" id="GO:0004888">
    <property type="term" value="F:transmembrane signaling receptor activity"/>
    <property type="evidence" value="ECO:0007669"/>
    <property type="project" value="InterPro"/>
</dbReference>
<gene>
    <name evidence="9" type="ORF">DK846_15525</name>
</gene>
<dbReference type="EMBL" id="QGMY01000016">
    <property type="protein sequence ID" value="PWR70149.1"/>
    <property type="molecule type" value="Genomic_DNA"/>
</dbReference>
<dbReference type="Proteomes" id="UP000245657">
    <property type="component" value="Unassembled WGS sequence"/>
</dbReference>
<evidence type="ECO:0000256" key="3">
    <source>
        <dbReference type="PROSITE-ProRule" id="PRU00169"/>
    </source>
</evidence>
<evidence type="ECO:0000259" key="7">
    <source>
        <dbReference type="PROSITE" id="PS50111"/>
    </source>
</evidence>
<evidence type="ECO:0000259" key="8">
    <source>
        <dbReference type="PROSITE" id="PS50113"/>
    </source>
</evidence>
<dbReference type="PROSITE" id="PS50111">
    <property type="entry name" value="CHEMOTAXIS_TRANSDUC_2"/>
    <property type="match status" value="1"/>
</dbReference>
<dbReference type="CDD" id="cd11386">
    <property type="entry name" value="MCP_signal"/>
    <property type="match status" value="1"/>
</dbReference>
<dbReference type="Gene3D" id="1.10.287.950">
    <property type="entry name" value="Methyl-accepting chemotaxis protein"/>
    <property type="match status" value="1"/>
</dbReference>
<dbReference type="Pfam" id="PF00072">
    <property type="entry name" value="Response_reg"/>
    <property type="match status" value="1"/>
</dbReference>
<evidence type="ECO:0000313" key="9">
    <source>
        <dbReference type="EMBL" id="PWR70149.1"/>
    </source>
</evidence>
<dbReference type="OrthoDB" id="8523at2157"/>
<keyword evidence="1 4" id="KW-0807">Transducer</keyword>
<evidence type="ECO:0000259" key="6">
    <source>
        <dbReference type="PROSITE" id="PS50110"/>
    </source>
</evidence>
<dbReference type="NCBIfam" id="TIGR00229">
    <property type="entry name" value="sensory_box"/>
    <property type="match status" value="1"/>
</dbReference>
<dbReference type="SUPFAM" id="SSF58104">
    <property type="entry name" value="Methyl-accepting chemotaxis protein (MCP) signaling domain"/>
    <property type="match status" value="1"/>
</dbReference>
<dbReference type="Pfam" id="PF00015">
    <property type="entry name" value="MCPsignal"/>
    <property type="match status" value="1"/>
</dbReference>
<dbReference type="PROSITE" id="PS50113">
    <property type="entry name" value="PAC"/>
    <property type="match status" value="1"/>
</dbReference>
<sequence>MATEQLHVLLIEDNEDHAFLVMHELKKGGYSTDLLRLDTLQSVCDALDSKEWDVVLCDYSLPGFTGLDVLQEFNKRGLDIPFIIVSGEIGEDTAVSLMKSGAHDYIFKGNLKPLIPVIQREIRESENRKKSRENDRRREAEARKYRAMINAAYDAITLFDKDTLVECNTTTSEIFGIQEENILGKNLRDLSPPTQPDGTESILFFNRHYDDALRGIPQNFECVLNRGDGTSFDAEVTMKVLELPEGKRTQATFRDITERKRVEREIKDQMETIRELQQQEMTMINQNPLPLLLMDLNLRILKVNDSFLLMSGYSENQLLSMKAHDFKVLEKTGMGLKDALRTKKAVTGHLVVEFPAGVHHIEQDIIPLLDKYDQVVSVMSTYKDRTEEIRKEKEIQRMIQEAKDHTAALDTSAKDLAGAFERVSSGDLTTDIIVREGDPLGLVKNDAVKTVGALRNALLEVNRVSGQVSDTMQEINKGSESIAKATLQVVRTVQQSAETGKDLIAHIEDITDQISTLSASNEEITSTSQEILKHAQDVTVRGSEAQSLGNEANDRMDVVKRIAQESVEDIDELNNQIREINKIVKMINDIAGQINLLALNAAIEAARAGDAGRGFAVVAGEVKNLAADARKATDHISDVINAIQRSSEKTSTAIRSSHSEIAHGVDSVTKTIEALNQMVNGASEVTRDMREIVKAIEEQANISSSVVNTAQEGIKLTGDNLKQVEELSTLAEQVSASVEEINSAIVEVGDLTSELKNEIHRFRV</sequence>
<dbReference type="SUPFAM" id="SSF52172">
    <property type="entry name" value="CheY-like"/>
    <property type="match status" value="1"/>
</dbReference>
<keyword evidence="3" id="KW-0597">Phosphoprotein</keyword>
<comment type="caution">
    <text evidence="9">The sequence shown here is derived from an EMBL/GenBank/DDBJ whole genome shotgun (WGS) entry which is preliminary data.</text>
</comment>
<dbReference type="SUPFAM" id="SSF55785">
    <property type="entry name" value="PYP-like sensor domain (PAS domain)"/>
    <property type="match status" value="2"/>
</dbReference>
<feature type="modified residue" description="4-aspartylphosphate" evidence="3">
    <location>
        <position position="58"/>
    </location>
</feature>